<keyword evidence="5" id="KW-1185">Reference proteome</keyword>
<evidence type="ECO:0000313" key="5">
    <source>
        <dbReference type="Proteomes" id="UP000371423"/>
    </source>
</evidence>
<evidence type="ECO:0000313" key="3">
    <source>
        <dbReference type="EMBL" id="MQS75527.1"/>
    </source>
</evidence>
<dbReference type="PROSITE" id="PS50937">
    <property type="entry name" value="HTH_MERR_2"/>
    <property type="match status" value="1"/>
</dbReference>
<reference evidence="5 6" key="1">
    <citation type="journal article" date="2019" name="Syst. Appl. Microbiol.">
        <title>Polyphasic characterization of two novel Lactobacillus spp. isolated from blown salami packages: Description of Lactobacillus halodurans sp. nov. and Lactobacillus salsicarnum sp. nov.</title>
        <authorList>
            <person name="Schuster J.A."/>
            <person name="Klingl A."/>
            <person name="Vogel R.F."/>
            <person name="Ehrmann M.A."/>
        </authorList>
    </citation>
    <scope>NUCLEOTIDE SEQUENCE [LARGE SCALE GENOMIC DNA]</scope>
    <source>
        <strain evidence="4 5">TMW 1.1920</strain>
        <strain evidence="3 6">TMW 1.2172</strain>
    </source>
</reference>
<evidence type="ECO:0000259" key="2">
    <source>
        <dbReference type="PROSITE" id="PS50937"/>
    </source>
</evidence>
<dbReference type="InterPro" id="IPR047057">
    <property type="entry name" value="MerR_fam"/>
</dbReference>
<dbReference type="Proteomes" id="UP000371423">
    <property type="component" value="Unassembled WGS sequence"/>
</dbReference>
<evidence type="ECO:0000256" key="1">
    <source>
        <dbReference type="ARBA" id="ARBA00023125"/>
    </source>
</evidence>
<sequence length="134" mass="15960">MKFYGINEVAIKFHLTKPTIRYYDQQNLIPNLNRNNNGERIFSSSNIHTIQSIECLKRTGMPIKEIKKYIQLIEQGDSTLKKRLEFFLDREKQVNSQIEDLHRTLDEIRWKCDYYKEAIADGTEKYVQEKAESL</sequence>
<dbReference type="Pfam" id="PF13411">
    <property type="entry name" value="MerR_1"/>
    <property type="match status" value="1"/>
</dbReference>
<dbReference type="OrthoDB" id="9811174at2"/>
<feature type="domain" description="HTH merR-type" evidence="2">
    <location>
        <begin position="1"/>
        <end position="72"/>
    </location>
</feature>
<proteinExistence type="predicted"/>
<dbReference type="SUPFAM" id="SSF46955">
    <property type="entry name" value="Putative DNA-binding domain"/>
    <property type="match status" value="1"/>
</dbReference>
<dbReference type="SMART" id="SM00422">
    <property type="entry name" value="HTH_MERR"/>
    <property type="match status" value="1"/>
</dbReference>
<dbReference type="InterPro" id="IPR009061">
    <property type="entry name" value="DNA-bd_dom_put_sf"/>
</dbReference>
<keyword evidence="1" id="KW-0238">DNA-binding</keyword>
<comment type="caution">
    <text evidence="4">The sequence shown here is derived from an EMBL/GenBank/DDBJ whole genome shotgun (WGS) entry which is preliminary data.</text>
</comment>
<evidence type="ECO:0000313" key="4">
    <source>
        <dbReference type="EMBL" id="MQS97771.1"/>
    </source>
</evidence>
<dbReference type="EMBL" id="VDFP01000005">
    <property type="protein sequence ID" value="MQS75527.1"/>
    <property type="molecule type" value="Genomic_DNA"/>
</dbReference>
<dbReference type="InterPro" id="IPR000551">
    <property type="entry name" value="MerR-type_HTH_dom"/>
</dbReference>
<organism evidence="4 5">
    <name type="scientific">Companilactobacillus halodurans</name>
    <dbReference type="NCBI Taxonomy" id="2584183"/>
    <lineage>
        <taxon>Bacteria</taxon>
        <taxon>Bacillati</taxon>
        <taxon>Bacillota</taxon>
        <taxon>Bacilli</taxon>
        <taxon>Lactobacillales</taxon>
        <taxon>Lactobacillaceae</taxon>
        <taxon>Companilactobacillus</taxon>
    </lineage>
</organism>
<dbReference type="Proteomes" id="UP000414364">
    <property type="component" value="Unassembled WGS sequence"/>
</dbReference>
<name>A0A5P0ZXJ5_9LACO</name>
<dbReference type="EMBL" id="VDFO01000026">
    <property type="protein sequence ID" value="MQS97771.1"/>
    <property type="molecule type" value="Genomic_DNA"/>
</dbReference>
<gene>
    <name evidence="4" type="ORF">FHL05_07695</name>
    <name evidence="3" type="ORF">FHL06_03855</name>
</gene>
<dbReference type="GO" id="GO:0003677">
    <property type="term" value="F:DNA binding"/>
    <property type="evidence" value="ECO:0007669"/>
    <property type="project" value="UniProtKB-KW"/>
</dbReference>
<protein>
    <submittedName>
        <fullName evidence="4">MerR family transcriptional regulator</fullName>
    </submittedName>
</protein>
<dbReference type="PANTHER" id="PTHR30204:SF82">
    <property type="entry name" value="TRANSCRIPTIONAL REGULATOR, MERR FAMILY"/>
    <property type="match status" value="1"/>
</dbReference>
<dbReference type="CDD" id="cd01109">
    <property type="entry name" value="HTH_YyaN"/>
    <property type="match status" value="1"/>
</dbReference>
<dbReference type="PANTHER" id="PTHR30204">
    <property type="entry name" value="REDOX-CYCLING DRUG-SENSING TRANSCRIPTIONAL ACTIVATOR SOXR"/>
    <property type="match status" value="1"/>
</dbReference>
<dbReference type="RefSeq" id="WP_153384936.1">
    <property type="nucleotide sequence ID" value="NZ_VDFO01000026.1"/>
</dbReference>
<dbReference type="GO" id="GO:0003700">
    <property type="term" value="F:DNA-binding transcription factor activity"/>
    <property type="evidence" value="ECO:0007669"/>
    <property type="project" value="InterPro"/>
</dbReference>
<evidence type="ECO:0000313" key="6">
    <source>
        <dbReference type="Proteomes" id="UP000414364"/>
    </source>
</evidence>
<accession>A0A5P0ZXJ5</accession>
<dbReference type="Gene3D" id="1.10.1660.10">
    <property type="match status" value="1"/>
</dbReference>
<dbReference type="AlphaFoldDB" id="A0A5P0ZXJ5"/>